<dbReference type="EMBL" id="FNGO01000005">
    <property type="protein sequence ID" value="SDL53859.1"/>
    <property type="molecule type" value="Genomic_DNA"/>
</dbReference>
<organism evidence="10 11">
    <name type="scientific">Halarsenatibacter silvermanii</name>
    <dbReference type="NCBI Taxonomy" id="321763"/>
    <lineage>
        <taxon>Bacteria</taxon>
        <taxon>Bacillati</taxon>
        <taxon>Bacillota</taxon>
        <taxon>Clostridia</taxon>
        <taxon>Halanaerobiales</taxon>
        <taxon>Halarsenatibacteraceae</taxon>
        <taxon>Halarsenatibacter</taxon>
    </lineage>
</organism>
<keyword evidence="8 9" id="KW-0472">Membrane</keyword>
<dbReference type="OrthoDB" id="9810952at2"/>
<keyword evidence="11" id="KW-1185">Reference proteome</keyword>
<dbReference type="PANTHER" id="PTHR32024">
    <property type="entry name" value="TRK SYSTEM POTASSIUM UPTAKE PROTEIN TRKG-RELATED"/>
    <property type="match status" value="1"/>
</dbReference>
<keyword evidence="4" id="KW-1003">Cell membrane</keyword>
<feature type="transmembrane region" description="Helical" evidence="9">
    <location>
        <begin position="12"/>
        <end position="34"/>
    </location>
</feature>
<evidence type="ECO:0000256" key="1">
    <source>
        <dbReference type="ARBA" id="ARBA00004651"/>
    </source>
</evidence>
<accession>A0A1G9KW68</accession>
<evidence type="ECO:0000256" key="5">
    <source>
        <dbReference type="ARBA" id="ARBA00022692"/>
    </source>
</evidence>
<comment type="similarity">
    <text evidence="2">Belongs to the TrkH potassium transport family.</text>
</comment>
<evidence type="ECO:0000256" key="8">
    <source>
        <dbReference type="ARBA" id="ARBA00023136"/>
    </source>
</evidence>
<keyword evidence="3" id="KW-0813">Transport</keyword>
<feature type="transmembrane region" description="Helical" evidence="9">
    <location>
        <begin position="40"/>
        <end position="58"/>
    </location>
</feature>
<feature type="transmembrane region" description="Helical" evidence="9">
    <location>
        <begin position="70"/>
        <end position="94"/>
    </location>
</feature>
<keyword evidence="7" id="KW-0406">Ion transport</keyword>
<feature type="transmembrane region" description="Helical" evidence="9">
    <location>
        <begin position="469"/>
        <end position="491"/>
    </location>
</feature>
<feature type="transmembrane region" description="Helical" evidence="9">
    <location>
        <begin position="282"/>
        <end position="300"/>
    </location>
</feature>
<comment type="subcellular location">
    <subcellularLocation>
        <location evidence="1">Cell membrane</location>
        <topology evidence="1">Multi-pass membrane protein</topology>
    </subcellularLocation>
</comment>
<dbReference type="PANTHER" id="PTHR32024:SF2">
    <property type="entry name" value="TRK SYSTEM POTASSIUM UPTAKE PROTEIN TRKG-RELATED"/>
    <property type="match status" value="1"/>
</dbReference>
<feature type="transmembrane region" description="Helical" evidence="9">
    <location>
        <begin position="135"/>
        <end position="153"/>
    </location>
</feature>
<dbReference type="InterPro" id="IPR003445">
    <property type="entry name" value="Cat_transpt"/>
</dbReference>
<evidence type="ECO:0000313" key="10">
    <source>
        <dbReference type="EMBL" id="SDL53859.1"/>
    </source>
</evidence>
<feature type="transmembrane region" description="Helical" evidence="9">
    <location>
        <begin position="244"/>
        <end position="262"/>
    </location>
</feature>
<evidence type="ECO:0000256" key="7">
    <source>
        <dbReference type="ARBA" id="ARBA00023065"/>
    </source>
</evidence>
<dbReference type="GO" id="GO:0005886">
    <property type="term" value="C:plasma membrane"/>
    <property type="evidence" value="ECO:0007669"/>
    <property type="project" value="UniProtKB-SubCell"/>
</dbReference>
<sequence>MLSDKLKGIIDILGNLLILLGAFMFFPLALSLYFQESFRLVLIYLFTGLGAISLGYIAHYYHHKNISLDISASMIITGLGWLTASFVVAIPLTLGFNISFLDAYFEAMSGFTTTGITLISGLENYPLSLIFLRSLIQWLGGLGILSFFLLITFRSEGATWNLFGAEAHKISSSRPVPNLFKTIKILWSIYAGLSVLQTILLLLAGLSLFDAVIHTMTTLSTGGFSRYDASIAYFQQAGYANFRLIEYIFIIFMFFSGTNFLMHYRILQKNWREVLGNPEFKFYGKLVAGFTVIIMVSVFLSEEVALYLQNIESVFRTSLFQVISIMTTTGYETQYIGSPYFIIPARQLFLVMMLIGGCVGSTGGGVKVLRILILRRLFAREIKALGMPRRSVMPVTLEKEKIDWEDVSQIAGLFFAWLFILLVGGVITAVFSPHNIAESFSGMFSAVNNIGPSYITVAEMIEIHPVVKVTYIFGMLAGRLEIIPVIALFRLDIWKK</sequence>
<feature type="transmembrane region" description="Helical" evidence="9">
    <location>
        <begin position="410"/>
        <end position="431"/>
    </location>
</feature>
<protein>
    <submittedName>
        <fullName evidence="10">Trk system potassium uptake protein TrkH</fullName>
    </submittedName>
</protein>
<keyword evidence="6 9" id="KW-1133">Transmembrane helix</keyword>
<evidence type="ECO:0000256" key="3">
    <source>
        <dbReference type="ARBA" id="ARBA00022448"/>
    </source>
</evidence>
<evidence type="ECO:0000256" key="2">
    <source>
        <dbReference type="ARBA" id="ARBA00009137"/>
    </source>
</evidence>
<dbReference type="RefSeq" id="WP_089758939.1">
    <property type="nucleotide sequence ID" value="NZ_FNGO01000005.1"/>
</dbReference>
<dbReference type="Proteomes" id="UP000199476">
    <property type="component" value="Unassembled WGS sequence"/>
</dbReference>
<evidence type="ECO:0000256" key="4">
    <source>
        <dbReference type="ARBA" id="ARBA00022475"/>
    </source>
</evidence>
<dbReference type="Pfam" id="PF02386">
    <property type="entry name" value="TrkH"/>
    <property type="match status" value="1"/>
</dbReference>
<evidence type="ECO:0000256" key="9">
    <source>
        <dbReference type="SAM" id="Phobius"/>
    </source>
</evidence>
<evidence type="ECO:0000256" key="6">
    <source>
        <dbReference type="ARBA" id="ARBA00022989"/>
    </source>
</evidence>
<keyword evidence="5 9" id="KW-0812">Transmembrane</keyword>
<feature type="transmembrane region" description="Helical" evidence="9">
    <location>
        <begin position="185"/>
        <end position="209"/>
    </location>
</feature>
<evidence type="ECO:0000313" key="11">
    <source>
        <dbReference type="Proteomes" id="UP000199476"/>
    </source>
</evidence>
<name>A0A1G9KW68_9FIRM</name>
<dbReference type="GO" id="GO:0008324">
    <property type="term" value="F:monoatomic cation transmembrane transporter activity"/>
    <property type="evidence" value="ECO:0007669"/>
    <property type="project" value="InterPro"/>
</dbReference>
<dbReference type="GO" id="GO:0030001">
    <property type="term" value="P:metal ion transport"/>
    <property type="evidence" value="ECO:0007669"/>
    <property type="project" value="UniProtKB-ARBA"/>
</dbReference>
<reference evidence="10 11" key="1">
    <citation type="submission" date="2016-10" db="EMBL/GenBank/DDBJ databases">
        <authorList>
            <person name="de Groot N.N."/>
        </authorList>
    </citation>
    <scope>NUCLEOTIDE SEQUENCE [LARGE SCALE GENOMIC DNA]</scope>
    <source>
        <strain evidence="10 11">SLAS-1</strain>
    </source>
</reference>
<gene>
    <name evidence="10" type="ORF">SAMN04488692_105117</name>
</gene>
<proteinExistence type="inferred from homology"/>
<feature type="transmembrane region" description="Helical" evidence="9">
    <location>
        <begin position="348"/>
        <end position="373"/>
    </location>
</feature>
<dbReference type="STRING" id="321763.SAMN04488692_105117"/>
<dbReference type="AlphaFoldDB" id="A0A1G9KW68"/>